<reference evidence="2 3" key="1">
    <citation type="submission" date="2020-08" db="EMBL/GenBank/DDBJ databases">
        <title>Genomic Encyclopedia of Type Strains, Phase IV (KMG-IV): sequencing the most valuable type-strain genomes for metagenomic binning, comparative biology and taxonomic classification.</title>
        <authorList>
            <person name="Goeker M."/>
        </authorList>
    </citation>
    <scope>NUCLEOTIDE SEQUENCE [LARGE SCALE GENOMIC DNA]</scope>
    <source>
        <strain evidence="2 3">DSM 7465</strain>
    </source>
</reference>
<accession>A0A840HVM2</accession>
<proteinExistence type="predicted"/>
<organism evidence="2 3">
    <name type="scientific">Rhizorhapis suberifaciens</name>
    <name type="common">corky root of lettuce</name>
    <dbReference type="NCBI Taxonomy" id="13656"/>
    <lineage>
        <taxon>Bacteria</taxon>
        <taxon>Pseudomonadati</taxon>
        <taxon>Pseudomonadota</taxon>
        <taxon>Alphaproteobacteria</taxon>
        <taxon>Sphingomonadales</taxon>
        <taxon>Sphingomonadaceae</taxon>
        <taxon>Rhizorhapis</taxon>
    </lineage>
</organism>
<dbReference type="RefSeq" id="WP_221232676.1">
    <property type="nucleotide sequence ID" value="NZ_JACHOV010000009.1"/>
</dbReference>
<dbReference type="InterPro" id="IPR038740">
    <property type="entry name" value="BioF2-like_GNAT_dom"/>
</dbReference>
<dbReference type="SUPFAM" id="SSF55729">
    <property type="entry name" value="Acyl-CoA N-acyltransferases (Nat)"/>
    <property type="match status" value="1"/>
</dbReference>
<gene>
    <name evidence="2" type="ORF">HNQ99_002427</name>
</gene>
<dbReference type="EMBL" id="JACHOV010000009">
    <property type="protein sequence ID" value="MBB4642105.1"/>
    <property type="molecule type" value="Genomic_DNA"/>
</dbReference>
<keyword evidence="3" id="KW-1185">Reference proteome</keyword>
<dbReference type="Proteomes" id="UP000575068">
    <property type="component" value="Unassembled WGS sequence"/>
</dbReference>
<name>A0A840HVM2_9SPHN</name>
<protein>
    <recommendedName>
        <fullName evidence="1">BioF2-like acetyltransferase domain-containing protein</fullName>
    </recommendedName>
</protein>
<dbReference type="Gene3D" id="3.40.630.30">
    <property type="match status" value="1"/>
</dbReference>
<dbReference type="Pfam" id="PF13480">
    <property type="entry name" value="Acetyltransf_6"/>
    <property type="match status" value="1"/>
</dbReference>
<sequence length="360" mass="41404">MMLFVISPTEITREKSVLWVKGEYHDDFADVRKASRDGLSRQNQPHLFDRLDWIEPLYKYCLSGYPPLYVRARAEGAEAWLFLYHRRTGEYQALANWYNFTFRPVFIGDPDEKTKLALLKAMARRLRTRAAHIVLNPVPDEEGLIELVTRAFRSAGWAVAAQAVDINHFLEVGDRDFDNYWYARPGALRSTVDRKASKFPVNIEILSHFSPDMWADYEEVYENSWKPEEGSLPFLRALAEQEGEAGNLRIGIARSNGKAVAAQFWTVDNGIALIHKLAHRKDAAAGSPGTLLSHAMFCHVIDVDKVRRIDFGTGDDSYKRDWMEEERPLYKIDLYNLRRPSSWFPALKSCISALVRCRKT</sequence>
<comment type="caution">
    <text evidence="2">The sequence shown here is derived from an EMBL/GenBank/DDBJ whole genome shotgun (WGS) entry which is preliminary data.</text>
</comment>
<dbReference type="AlphaFoldDB" id="A0A840HVM2"/>
<evidence type="ECO:0000313" key="2">
    <source>
        <dbReference type="EMBL" id="MBB4642105.1"/>
    </source>
</evidence>
<feature type="domain" description="BioF2-like acetyltransferase" evidence="1">
    <location>
        <begin position="213"/>
        <end position="320"/>
    </location>
</feature>
<evidence type="ECO:0000313" key="3">
    <source>
        <dbReference type="Proteomes" id="UP000575068"/>
    </source>
</evidence>
<dbReference type="InterPro" id="IPR016181">
    <property type="entry name" value="Acyl_CoA_acyltransferase"/>
</dbReference>
<evidence type="ECO:0000259" key="1">
    <source>
        <dbReference type="Pfam" id="PF13480"/>
    </source>
</evidence>